<sequence>MVPEASQKQGYLENFARRRATPLAWCRRRRRVIHPERVRLPAGGVAAAGRCADCSGSRRPCDASDKVREASLASRASAPVRRRCPGCRAVRHRSGSRRPCDASDKVREASRRPCDASDKVREASLASRRVCQCAGGASAAGRCATRWAPRRPIRRRGHGAGGVARHQAATRDASDKVPQASHPQATTCDASDKVPQASHPQAATCDASDKVPQASHLQAATCDASDKVPQASHPQAATRDASDKVPQASHPQAATCDASDKVPQASHPQAATCDASDKVPKASLTDL</sequence>
<comment type="caution">
    <text evidence="2">The sequence shown here is derived from an EMBL/GenBank/DDBJ whole genome shotgun (WGS) entry which is preliminary data.</text>
</comment>
<protein>
    <submittedName>
        <fullName evidence="2">Uncharacterized protein</fullName>
    </submittedName>
</protein>
<dbReference type="Proteomes" id="UP000494165">
    <property type="component" value="Unassembled WGS sequence"/>
</dbReference>
<keyword evidence="3" id="KW-1185">Reference proteome</keyword>
<name>A0A8S1E5I2_9INSE</name>
<feature type="compositionally biased region" description="Basic and acidic residues" evidence="1">
    <location>
        <begin position="98"/>
        <end position="113"/>
    </location>
</feature>
<feature type="region of interest" description="Disordered" evidence="1">
    <location>
        <begin position="91"/>
        <end position="113"/>
    </location>
</feature>
<organism evidence="2 3">
    <name type="scientific">Cloeon dipterum</name>
    <dbReference type="NCBI Taxonomy" id="197152"/>
    <lineage>
        <taxon>Eukaryota</taxon>
        <taxon>Metazoa</taxon>
        <taxon>Ecdysozoa</taxon>
        <taxon>Arthropoda</taxon>
        <taxon>Hexapoda</taxon>
        <taxon>Insecta</taxon>
        <taxon>Pterygota</taxon>
        <taxon>Palaeoptera</taxon>
        <taxon>Ephemeroptera</taxon>
        <taxon>Pisciforma</taxon>
        <taxon>Baetidae</taxon>
        <taxon>Cloeon</taxon>
    </lineage>
</organism>
<evidence type="ECO:0000313" key="3">
    <source>
        <dbReference type="Proteomes" id="UP000494165"/>
    </source>
</evidence>
<dbReference type="AlphaFoldDB" id="A0A8S1E5I2"/>
<feature type="compositionally biased region" description="Basic residues" evidence="1">
    <location>
        <begin position="149"/>
        <end position="158"/>
    </location>
</feature>
<proteinExistence type="predicted"/>
<accession>A0A8S1E5I2</accession>
<evidence type="ECO:0000313" key="2">
    <source>
        <dbReference type="EMBL" id="CAB3388899.1"/>
    </source>
</evidence>
<reference evidence="2 3" key="1">
    <citation type="submission" date="2020-04" db="EMBL/GenBank/DDBJ databases">
        <authorList>
            <person name="Alioto T."/>
            <person name="Alioto T."/>
            <person name="Gomez Garrido J."/>
        </authorList>
    </citation>
    <scope>NUCLEOTIDE SEQUENCE [LARGE SCALE GENOMIC DNA]</scope>
</reference>
<feature type="region of interest" description="Disordered" evidence="1">
    <location>
        <begin position="149"/>
        <end position="287"/>
    </location>
</feature>
<evidence type="ECO:0000256" key="1">
    <source>
        <dbReference type="SAM" id="MobiDB-lite"/>
    </source>
</evidence>
<gene>
    <name evidence="2" type="ORF">CLODIP_2_CD03441</name>
</gene>
<dbReference type="EMBL" id="CADEPI010000989">
    <property type="protein sequence ID" value="CAB3388899.1"/>
    <property type="molecule type" value="Genomic_DNA"/>
</dbReference>